<keyword evidence="3 11" id="KW-0808">Transferase</keyword>
<keyword evidence="12" id="KW-1185">Reference proteome</keyword>
<evidence type="ECO:0000256" key="7">
    <source>
        <dbReference type="ARBA" id="ARBA00023242"/>
    </source>
</evidence>
<dbReference type="InterPro" id="IPR029063">
    <property type="entry name" value="SAM-dependent_MTases_sf"/>
</dbReference>
<dbReference type="AlphaFoldDB" id="A0A9P7ZPN2"/>
<dbReference type="InterPro" id="IPR041698">
    <property type="entry name" value="Methyltransf_25"/>
</dbReference>
<dbReference type="RefSeq" id="XP_046119892.1">
    <property type="nucleotide sequence ID" value="XM_046260452.1"/>
</dbReference>
<dbReference type="GeneID" id="70291355"/>
<dbReference type="Gene3D" id="3.40.50.150">
    <property type="entry name" value="Vaccinia Virus protein VP39"/>
    <property type="match status" value="1"/>
</dbReference>
<sequence>MSQTPVGPQSEAGDVGRPPYLADYDEYGRGFGRHKHGKYIFPVDEGERRRMDLVQKVFLMVKGGLEYEFPAAAADAAKILDLGSGTSIWACQMAERYPNAHVMAVDLHNSSPRMIPPNVEVKQHDLEDPDWSPLMMDCDMAHIRLLLGAIETDMWPRVYQNVFRHLKPGYGFIEQTEIDWRPGFEHERPQPSSALEEWCEGVLSGLERANRSAHIRPGHTRRMLAEAGFEHIEQVVVRLYLSPSPAAAADDQRELSKWFNLVVTQGFEAMALVPMIRYGSAVDPDQIEDLAQRATTEACTLKYGAYMNAYIWRARRPLGT</sequence>
<gene>
    <name evidence="11" type="ORF">F5Z01DRAFT_530550</name>
</gene>
<dbReference type="SUPFAM" id="SSF53335">
    <property type="entry name" value="S-adenosyl-L-methionine-dependent methyltransferases"/>
    <property type="match status" value="1"/>
</dbReference>
<dbReference type="GO" id="GO:0008168">
    <property type="term" value="F:methyltransferase activity"/>
    <property type="evidence" value="ECO:0007669"/>
    <property type="project" value="UniProtKB-KW"/>
</dbReference>
<organism evidence="11 12">
    <name type="scientific">Emericellopsis atlantica</name>
    <dbReference type="NCBI Taxonomy" id="2614577"/>
    <lineage>
        <taxon>Eukaryota</taxon>
        <taxon>Fungi</taxon>
        <taxon>Dikarya</taxon>
        <taxon>Ascomycota</taxon>
        <taxon>Pezizomycotina</taxon>
        <taxon>Sordariomycetes</taxon>
        <taxon>Hypocreomycetidae</taxon>
        <taxon>Hypocreales</taxon>
        <taxon>Bionectriaceae</taxon>
        <taxon>Emericellopsis</taxon>
    </lineage>
</organism>
<dbReference type="PANTHER" id="PTHR43591:SF30">
    <property type="entry name" value="PROTEIN-METHIONINE METHYLTRANSFERASE LAEA"/>
    <property type="match status" value="1"/>
</dbReference>
<evidence type="ECO:0000256" key="2">
    <source>
        <dbReference type="ARBA" id="ARBA00022603"/>
    </source>
</evidence>
<dbReference type="OrthoDB" id="2013972at2759"/>
<comment type="caution">
    <text evidence="11">The sequence shown here is derived from an EMBL/GenBank/DDBJ whole genome shotgun (WGS) entry which is preliminary data.</text>
</comment>
<dbReference type="GO" id="GO:0032259">
    <property type="term" value="P:methylation"/>
    <property type="evidence" value="ECO:0007669"/>
    <property type="project" value="UniProtKB-KW"/>
</dbReference>
<keyword evidence="6" id="KW-0804">Transcription</keyword>
<name>A0A9P7ZPN2_9HYPO</name>
<keyword evidence="5" id="KW-0805">Transcription regulation</keyword>
<comment type="catalytic activity">
    <reaction evidence="9">
        <text>L-methionyl-[protein] + S-adenosyl-L-methionine = S-methyl-L-methionyl-[protein] + S-adenosyl-L-homocysteine</text>
        <dbReference type="Rhea" id="RHEA:60560"/>
        <dbReference type="Rhea" id="RHEA-COMP:12313"/>
        <dbReference type="Rhea" id="RHEA-COMP:15592"/>
        <dbReference type="ChEBI" id="CHEBI:16044"/>
        <dbReference type="ChEBI" id="CHEBI:57856"/>
        <dbReference type="ChEBI" id="CHEBI:59789"/>
        <dbReference type="ChEBI" id="CHEBI:142742"/>
    </reaction>
    <physiologicalReaction direction="left-to-right" evidence="9">
        <dbReference type="Rhea" id="RHEA:60561"/>
    </physiologicalReaction>
</comment>
<evidence type="ECO:0000256" key="6">
    <source>
        <dbReference type="ARBA" id="ARBA00023163"/>
    </source>
</evidence>
<comment type="similarity">
    <text evidence="8">Belongs to the methyltransferase superfamily. LaeA methyltransferase family.</text>
</comment>
<evidence type="ECO:0000256" key="1">
    <source>
        <dbReference type="ARBA" id="ARBA00004123"/>
    </source>
</evidence>
<dbReference type="CDD" id="cd02440">
    <property type="entry name" value="AdoMet_MTases"/>
    <property type="match status" value="1"/>
</dbReference>
<dbReference type="Pfam" id="PF13649">
    <property type="entry name" value="Methyltransf_25"/>
    <property type="match status" value="1"/>
</dbReference>
<dbReference type="PANTHER" id="PTHR43591">
    <property type="entry name" value="METHYLTRANSFERASE"/>
    <property type="match status" value="1"/>
</dbReference>
<evidence type="ECO:0000256" key="4">
    <source>
        <dbReference type="ARBA" id="ARBA00022691"/>
    </source>
</evidence>
<evidence type="ECO:0000313" key="11">
    <source>
        <dbReference type="EMBL" id="KAG9255968.1"/>
    </source>
</evidence>
<comment type="subcellular location">
    <subcellularLocation>
        <location evidence="1">Nucleus</location>
    </subcellularLocation>
</comment>
<proteinExistence type="inferred from homology"/>
<dbReference type="Proteomes" id="UP000887229">
    <property type="component" value="Unassembled WGS sequence"/>
</dbReference>
<evidence type="ECO:0000313" key="12">
    <source>
        <dbReference type="Proteomes" id="UP000887229"/>
    </source>
</evidence>
<accession>A0A9P7ZPN2</accession>
<evidence type="ECO:0000259" key="10">
    <source>
        <dbReference type="Pfam" id="PF13649"/>
    </source>
</evidence>
<keyword evidence="4" id="KW-0949">S-adenosyl-L-methionine</keyword>
<keyword evidence="7" id="KW-0539">Nucleus</keyword>
<protein>
    <submittedName>
        <fullName evidence="11">Methyl transferase</fullName>
    </submittedName>
</protein>
<evidence type="ECO:0000256" key="8">
    <source>
        <dbReference type="ARBA" id="ARBA00038158"/>
    </source>
</evidence>
<dbReference type="EMBL" id="MU251249">
    <property type="protein sequence ID" value="KAG9255968.1"/>
    <property type="molecule type" value="Genomic_DNA"/>
</dbReference>
<dbReference type="GO" id="GO:0005634">
    <property type="term" value="C:nucleus"/>
    <property type="evidence" value="ECO:0007669"/>
    <property type="project" value="UniProtKB-SubCell"/>
</dbReference>
<keyword evidence="2" id="KW-0489">Methyltransferase</keyword>
<feature type="domain" description="Methyltransferase" evidence="10">
    <location>
        <begin position="79"/>
        <end position="169"/>
    </location>
</feature>
<evidence type="ECO:0000256" key="3">
    <source>
        <dbReference type="ARBA" id="ARBA00022679"/>
    </source>
</evidence>
<reference evidence="11" key="1">
    <citation type="journal article" date="2021" name="IMA Fungus">
        <title>Genomic characterization of three marine fungi, including Emericellopsis atlantica sp. nov. with signatures of a generalist lifestyle and marine biomass degradation.</title>
        <authorList>
            <person name="Hagestad O.C."/>
            <person name="Hou L."/>
            <person name="Andersen J.H."/>
            <person name="Hansen E.H."/>
            <person name="Altermark B."/>
            <person name="Li C."/>
            <person name="Kuhnert E."/>
            <person name="Cox R.J."/>
            <person name="Crous P.W."/>
            <person name="Spatafora J.W."/>
            <person name="Lail K."/>
            <person name="Amirebrahimi M."/>
            <person name="Lipzen A."/>
            <person name="Pangilinan J."/>
            <person name="Andreopoulos W."/>
            <person name="Hayes R.D."/>
            <person name="Ng V."/>
            <person name="Grigoriev I.V."/>
            <person name="Jackson S.A."/>
            <person name="Sutton T.D.S."/>
            <person name="Dobson A.D.W."/>
            <person name="Rama T."/>
        </authorList>
    </citation>
    <scope>NUCLEOTIDE SEQUENCE</scope>
    <source>
        <strain evidence="11">TS7</strain>
    </source>
</reference>
<evidence type="ECO:0000256" key="5">
    <source>
        <dbReference type="ARBA" id="ARBA00023015"/>
    </source>
</evidence>
<evidence type="ECO:0000256" key="9">
    <source>
        <dbReference type="ARBA" id="ARBA00047870"/>
    </source>
</evidence>